<dbReference type="Gramene" id="KOM57943">
    <property type="protein sequence ID" value="KOM57943"/>
    <property type="gene ID" value="LR48_Vigan11g097600"/>
</dbReference>
<protein>
    <submittedName>
        <fullName evidence="2">Uncharacterized protein</fullName>
    </submittedName>
</protein>
<name>A0A0L9VSP2_PHAAN</name>
<dbReference type="AlphaFoldDB" id="A0A0L9VSP2"/>
<proteinExistence type="predicted"/>
<feature type="compositionally biased region" description="Low complexity" evidence="1">
    <location>
        <begin position="108"/>
        <end position="123"/>
    </location>
</feature>
<evidence type="ECO:0000313" key="3">
    <source>
        <dbReference type="Proteomes" id="UP000053144"/>
    </source>
</evidence>
<evidence type="ECO:0000256" key="1">
    <source>
        <dbReference type="SAM" id="MobiDB-lite"/>
    </source>
</evidence>
<feature type="region of interest" description="Disordered" evidence="1">
    <location>
        <begin position="108"/>
        <end position="150"/>
    </location>
</feature>
<evidence type="ECO:0000313" key="2">
    <source>
        <dbReference type="EMBL" id="KOM57943.1"/>
    </source>
</evidence>
<organism evidence="2 3">
    <name type="scientific">Phaseolus angularis</name>
    <name type="common">Azuki bean</name>
    <name type="synonym">Vigna angularis</name>
    <dbReference type="NCBI Taxonomy" id="3914"/>
    <lineage>
        <taxon>Eukaryota</taxon>
        <taxon>Viridiplantae</taxon>
        <taxon>Streptophyta</taxon>
        <taxon>Embryophyta</taxon>
        <taxon>Tracheophyta</taxon>
        <taxon>Spermatophyta</taxon>
        <taxon>Magnoliopsida</taxon>
        <taxon>eudicotyledons</taxon>
        <taxon>Gunneridae</taxon>
        <taxon>Pentapetalae</taxon>
        <taxon>rosids</taxon>
        <taxon>fabids</taxon>
        <taxon>Fabales</taxon>
        <taxon>Fabaceae</taxon>
        <taxon>Papilionoideae</taxon>
        <taxon>50 kb inversion clade</taxon>
        <taxon>NPAAA clade</taxon>
        <taxon>indigoferoid/millettioid clade</taxon>
        <taxon>Phaseoleae</taxon>
        <taxon>Vigna</taxon>
    </lineage>
</organism>
<sequence>MDFPRLPYSFNKISINSYSPNQPCKAKRKPFFFLSSSYLPLTSKTTKEDETHRIDDEEAKALGLAKRQPVPGADGGAHFSHSRLSGNGAVGQEVLRADVQSVLRCGGQAPPRAAAASGGAPSGTRCPLPERNGPGSLSLPARRRRGARARSWRVRGDAAAVGPVAIAVVHGERAVERGRAVWEFGGAGPVERDGVEGCWGRGGGACKELAEVVAGKMQAGDRYGDWVYCGGV</sequence>
<dbReference type="EMBL" id="CM003381">
    <property type="protein sequence ID" value="KOM57943.1"/>
    <property type="molecule type" value="Genomic_DNA"/>
</dbReference>
<feature type="compositionally biased region" description="Basic residues" evidence="1">
    <location>
        <begin position="141"/>
        <end position="150"/>
    </location>
</feature>
<gene>
    <name evidence="2" type="ORF">LR48_Vigan11g097600</name>
</gene>
<dbReference type="Proteomes" id="UP000053144">
    <property type="component" value="Chromosome 11"/>
</dbReference>
<accession>A0A0L9VSP2</accession>
<reference evidence="3" key="1">
    <citation type="journal article" date="2015" name="Proc. Natl. Acad. Sci. U.S.A.">
        <title>Genome sequencing of adzuki bean (Vigna angularis) provides insight into high starch and low fat accumulation and domestication.</title>
        <authorList>
            <person name="Yang K."/>
            <person name="Tian Z."/>
            <person name="Chen C."/>
            <person name="Luo L."/>
            <person name="Zhao B."/>
            <person name="Wang Z."/>
            <person name="Yu L."/>
            <person name="Li Y."/>
            <person name="Sun Y."/>
            <person name="Li W."/>
            <person name="Chen Y."/>
            <person name="Li Y."/>
            <person name="Zhang Y."/>
            <person name="Ai D."/>
            <person name="Zhao J."/>
            <person name="Shang C."/>
            <person name="Ma Y."/>
            <person name="Wu B."/>
            <person name="Wang M."/>
            <person name="Gao L."/>
            <person name="Sun D."/>
            <person name="Zhang P."/>
            <person name="Guo F."/>
            <person name="Wang W."/>
            <person name="Li Y."/>
            <person name="Wang J."/>
            <person name="Varshney R.K."/>
            <person name="Wang J."/>
            <person name="Ling H.Q."/>
            <person name="Wan P."/>
        </authorList>
    </citation>
    <scope>NUCLEOTIDE SEQUENCE</scope>
    <source>
        <strain evidence="3">cv. Jingnong 6</strain>
    </source>
</reference>